<reference evidence="1 2" key="1">
    <citation type="journal article" date="2018" name="Int. J. Syst. Evol. Microbiol.">
        <title>Adhaeribacter swui sp. nov., isolated from wet mud.</title>
        <authorList>
            <person name="Kim D.U."/>
            <person name="Kim K.W."/>
            <person name="Kang M.S."/>
            <person name="Kim J.Y."/>
            <person name="Jang J.H."/>
            <person name="Kim M.K."/>
        </authorList>
    </citation>
    <scope>NUCLEOTIDE SEQUENCE [LARGE SCALE GENOMIC DNA]</scope>
    <source>
        <strain evidence="1 2">KCTC 52873</strain>
    </source>
</reference>
<dbReference type="SUPFAM" id="SSF51658">
    <property type="entry name" value="Xylose isomerase-like"/>
    <property type="match status" value="1"/>
</dbReference>
<proteinExistence type="predicted"/>
<evidence type="ECO:0000313" key="1">
    <source>
        <dbReference type="EMBL" id="QNF31498.1"/>
    </source>
</evidence>
<name>A0A7G7G2W4_9BACT</name>
<accession>A0A7G7G2W4</accession>
<sequence length="409" mass="46001">MNIGQGYHLTYCTNIHPGETWDEVFKSLQTYVLPIKAHLSPDKPFGIGLRLSDQASKDILTQDYLVQFKTWLEQNGLYIFTMNGFPFGGFHGQVVKDDVHQPDWTTTARLEYTQRLSQILAKLLPAGLDGGISTSPLSYKPWLQNDPAKTEQVFAQGTKHMAMLVESLYLLQHETGKTIHIDIEPEPDGLLENAAEFLNFYNSRLIPTTVDYLGTRLGLSPEQATQIVKTHMQLCYDVCHFALAYEEPQVVFDQLAEAGIKIGKIQISAALKAKLTPDASQREAIKNAFQPFVESTYLHQVLVKNSNGSIQQYPDLPPALEHIQDAAATEWRTHFHVPIFVDQFNQLQSTQDEIIKTLKLLPGNPVTKHLEVETYTWGVLPPELKQELGASIERELSWVLSQLPAVAPV</sequence>
<keyword evidence="2" id="KW-1185">Reference proteome</keyword>
<dbReference type="InterPro" id="IPR036237">
    <property type="entry name" value="Xyl_isomerase-like_sf"/>
</dbReference>
<dbReference type="RefSeq" id="WP_185272272.1">
    <property type="nucleotide sequence ID" value="NZ_CP055156.1"/>
</dbReference>
<dbReference type="AlphaFoldDB" id="A0A7G7G2W4"/>
<organism evidence="1 2">
    <name type="scientific">Adhaeribacter swui</name>
    <dbReference type="NCBI Taxonomy" id="2086471"/>
    <lineage>
        <taxon>Bacteria</taxon>
        <taxon>Pseudomonadati</taxon>
        <taxon>Bacteroidota</taxon>
        <taxon>Cytophagia</taxon>
        <taxon>Cytophagales</taxon>
        <taxon>Hymenobacteraceae</taxon>
        <taxon>Adhaeribacter</taxon>
    </lineage>
</organism>
<dbReference type="NCBIfam" id="NF035939">
    <property type="entry name" value="TIM_EboE"/>
    <property type="match status" value="1"/>
</dbReference>
<evidence type="ECO:0000313" key="2">
    <source>
        <dbReference type="Proteomes" id="UP000515237"/>
    </source>
</evidence>
<dbReference type="KEGG" id="aswu:HUW51_01695"/>
<protein>
    <submittedName>
        <fullName evidence="1">Metabolite traffic protein EboE</fullName>
    </submittedName>
</protein>
<dbReference type="EMBL" id="CP055156">
    <property type="protein sequence ID" value="QNF31498.1"/>
    <property type="molecule type" value="Genomic_DNA"/>
</dbReference>
<gene>
    <name evidence="1" type="primary">eboE</name>
    <name evidence="1" type="ORF">HUW51_01695</name>
</gene>
<dbReference type="Proteomes" id="UP000515237">
    <property type="component" value="Chromosome"/>
</dbReference>